<evidence type="ECO:0000313" key="2">
    <source>
        <dbReference type="Proteomes" id="UP000287166"/>
    </source>
</evidence>
<reference evidence="1 2" key="1">
    <citation type="journal article" date="2018" name="Sci. Rep.">
        <title>Genome sequence of the cauliflower mushroom Sparassis crispa (Hanabiratake) and its association with beneficial usage.</title>
        <authorList>
            <person name="Kiyama R."/>
            <person name="Furutani Y."/>
            <person name="Kawaguchi K."/>
            <person name="Nakanishi T."/>
        </authorList>
    </citation>
    <scope>NUCLEOTIDE SEQUENCE [LARGE SCALE GENOMIC DNA]</scope>
</reference>
<keyword evidence="2" id="KW-1185">Reference proteome</keyword>
<sequence length="239" mass="26673">MSSSLLKLTLPELISLEVTSPELAMSEVTSSELASPELLWSELPLPELVPYETACLELNLMSSHLSKDGLPKFASPIKKGYSRMDDRGRWEAAIWECIPYTKIPRLPPELTDLIIDFVGGDPDPDTTKQKILYNCALDLLYINTNFFKALVRASRTPSYPYAAALRAVQVIILCDAEPTWVHQFPLILGRMFSAVQELHIKDLHWDKVVIHPRTLLVAAHSAISANFGASSVHYLGCKL</sequence>
<dbReference type="InParanoid" id="A0A401GTA3"/>
<comment type="caution">
    <text evidence="1">The sequence shown here is derived from an EMBL/GenBank/DDBJ whole genome shotgun (WGS) entry which is preliminary data.</text>
</comment>
<dbReference type="Proteomes" id="UP000287166">
    <property type="component" value="Unassembled WGS sequence"/>
</dbReference>
<gene>
    <name evidence="1" type="ORF">SCP_0705970</name>
</gene>
<protein>
    <submittedName>
        <fullName evidence="1">Uncharacterized protein</fullName>
    </submittedName>
</protein>
<organism evidence="1 2">
    <name type="scientific">Sparassis crispa</name>
    <dbReference type="NCBI Taxonomy" id="139825"/>
    <lineage>
        <taxon>Eukaryota</taxon>
        <taxon>Fungi</taxon>
        <taxon>Dikarya</taxon>
        <taxon>Basidiomycota</taxon>
        <taxon>Agaricomycotina</taxon>
        <taxon>Agaricomycetes</taxon>
        <taxon>Polyporales</taxon>
        <taxon>Sparassidaceae</taxon>
        <taxon>Sparassis</taxon>
    </lineage>
</organism>
<dbReference type="GeneID" id="38782327"/>
<name>A0A401GTA3_9APHY</name>
<dbReference type="AlphaFoldDB" id="A0A401GTA3"/>
<dbReference type="EMBL" id="BFAD01000007">
    <property type="protein sequence ID" value="GBE85410.1"/>
    <property type="molecule type" value="Genomic_DNA"/>
</dbReference>
<dbReference type="RefSeq" id="XP_027616323.1">
    <property type="nucleotide sequence ID" value="XM_027760522.1"/>
</dbReference>
<accession>A0A401GTA3</accession>
<proteinExistence type="predicted"/>
<evidence type="ECO:0000313" key="1">
    <source>
        <dbReference type="EMBL" id="GBE85410.1"/>
    </source>
</evidence>